<dbReference type="EMBL" id="JAWLKE010000002">
    <property type="protein sequence ID" value="MDV6229796.1"/>
    <property type="molecule type" value="Genomic_DNA"/>
</dbReference>
<name>A0ABU4AU79_9NOCA</name>
<dbReference type="SUPFAM" id="SSF53448">
    <property type="entry name" value="Nucleotide-diphospho-sugar transferases"/>
    <property type="match status" value="1"/>
</dbReference>
<keyword evidence="2" id="KW-0328">Glycosyltransferase</keyword>
<dbReference type="GO" id="GO:0016757">
    <property type="term" value="F:glycosyltransferase activity"/>
    <property type="evidence" value="ECO:0007669"/>
    <property type="project" value="UniProtKB-KW"/>
</dbReference>
<dbReference type="InterPro" id="IPR029044">
    <property type="entry name" value="Nucleotide-diphossugar_trans"/>
</dbReference>
<gene>
    <name evidence="2" type="ORF">R3P95_04490</name>
</gene>
<protein>
    <submittedName>
        <fullName evidence="2">Glycosyltransferase</fullName>
        <ecNumber evidence="2">2.4.-.-</ecNumber>
    </submittedName>
</protein>
<dbReference type="RefSeq" id="WP_269594375.1">
    <property type="nucleotide sequence ID" value="NZ_JAWLKE010000002.1"/>
</dbReference>
<feature type="domain" description="Glycosyltransferase 2-like" evidence="1">
    <location>
        <begin position="12"/>
        <end position="141"/>
    </location>
</feature>
<dbReference type="InterPro" id="IPR050834">
    <property type="entry name" value="Glycosyltransf_2"/>
</dbReference>
<dbReference type="Pfam" id="PF00535">
    <property type="entry name" value="Glycos_transf_2"/>
    <property type="match status" value="1"/>
</dbReference>
<proteinExistence type="predicted"/>
<evidence type="ECO:0000313" key="3">
    <source>
        <dbReference type="Proteomes" id="UP001185899"/>
    </source>
</evidence>
<keyword evidence="2" id="KW-0808">Transferase</keyword>
<dbReference type="Gene3D" id="3.90.550.10">
    <property type="entry name" value="Spore Coat Polysaccharide Biosynthesis Protein SpsA, Chain A"/>
    <property type="match status" value="1"/>
</dbReference>
<accession>A0ABU4AU79</accession>
<sequence length="296" mass="32607">MKHAHSAHPSISVIIPVGSLDPLLDAQLQALAEQDVDHPFEVLISDNAGDGRVSDHVASHPLRDRLQLTCVDASQQVGAAHARNRGAESASGDLLMFCDADDVVHPSWLRTLAELARTFDVAGTAVETHTLNSARALSWTPTTPPENQGRTDFLPFAIGASMACWASVYRDVGGMDNRFRASQDVEFCWRAQLSGYTLGFSTDTVVAYRLRAELRPMLRQSFRLGFGFAKLRGIYRPQGCPAMKVRTVLSWWTALLVRNPLLPTAWTGLARGHWSRALVIRVGEIRGGIAYRAFSW</sequence>
<dbReference type="PANTHER" id="PTHR43685:SF12">
    <property type="entry name" value="GLYCOSYL TRANSFERASE FAMILY 2"/>
    <property type="match status" value="1"/>
</dbReference>
<organism evidence="2 3">
    <name type="scientific">Rhodococcus cercidiphylli</name>
    <dbReference type="NCBI Taxonomy" id="489916"/>
    <lineage>
        <taxon>Bacteria</taxon>
        <taxon>Bacillati</taxon>
        <taxon>Actinomycetota</taxon>
        <taxon>Actinomycetes</taxon>
        <taxon>Mycobacteriales</taxon>
        <taxon>Nocardiaceae</taxon>
        <taxon>Rhodococcus</taxon>
    </lineage>
</organism>
<keyword evidence="3" id="KW-1185">Reference proteome</keyword>
<evidence type="ECO:0000313" key="2">
    <source>
        <dbReference type="EMBL" id="MDV6229796.1"/>
    </source>
</evidence>
<evidence type="ECO:0000259" key="1">
    <source>
        <dbReference type="Pfam" id="PF00535"/>
    </source>
</evidence>
<comment type="caution">
    <text evidence="2">The sequence shown here is derived from an EMBL/GenBank/DDBJ whole genome shotgun (WGS) entry which is preliminary data.</text>
</comment>
<dbReference type="Proteomes" id="UP001185899">
    <property type="component" value="Unassembled WGS sequence"/>
</dbReference>
<reference evidence="2 3" key="1">
    <citation type="submission" date="2023-10" db="EMBL/GenBank/DDBJ databases">
        <title>Development of a sustainable strategy for remediation of hydrocarbon-contaminated territories based on the waste exchange concept.</title>
        <authorList>
            <person name="Krivoruchko A."/>
        </authorList>
    </citation>
    <scope>NUCLEOTIDE SEQUENCE [LARGE SCALE GENOMIC DNA]</scope>
    <source>
        <strain evidence="2 3">IEGM 1322</strain>
    </source>
</reference>
<dbReference type="EC" id="2.4.-.-" evidence="2"/>
<dbReference type="PANTHER" id="PTHR43685">
    <property type="entry name" value="GLYCOSYLTRANSFERASE"/>
    <property type="match status" value="1"/>
</dbReference>
<dbReference type="InterPro" id="IPR001173">
    <property type="entry name" value="Glyco_trans_2-like"/>
</dbReference>